<dbReference type="InterPro" id="IPR022548">
    <property type="entry name" value="DUF2846"/>
</dbReference>
<keyword evidence="3" id="KW-1185">Reference proteome</keyword>
<dbReference type="RefSeq" id="WP_203325655.1">
    <property type="nucleotide sequence ID" value="NZ_CP069213.1"/>
</dbReference>
<protein>
    <submittedName>
        <fullName evidence="2">DUF2846 domain-containing protein</fullName>
    </submittedName>
</protein>
<evidence type="ECO:0000313" key="2">
    <source>
        <dbReference type="EMBL" id="QRH01996.1"/>
    </source>
</evidence>
<dbReference type="EMBL" id="CP069213">
    <property type="protein sequence ID" value="QRH01996.1"/>
    <property type="molecule type" value="Genomic_DNA"/>
</dbReference>
<sequence>MFKIESIFTSFFAIAILAGCATVPMADKSRDAALKEFQKPTKNFAGLYIYRDTFAGQALKKSVYINGKLIGETANKTFFYQELTPGTHVISTESEFSENELSINVESGKNYFVEQYLKMGVFVGGAGLKLVESDKGMNAVKKCRLAKEAETEVYLKKIQKN</sequence>
<dbReference type="PIRSF" id="PIRSF012335">
    <property type="entry name" value="UCP012335"/>
    <property type="match status" value="1"/>
</dbReference>
<dbReference type="InterPro" id="IPR016596">
    <property type="entry name" value="UCP012335"/>
</dbReference>
<evidence type="ECO:0000313" key="3">
    <source>
        <dbReference type="Proteomes" id="UP000596252"/>
    </source>
</evidence>
<dbReference type="Proteomes" id="UP000596252">
    <property type="component" value="Chromosome"/>
</dbReference>
<dbReference type="PROSITE" id="PS51257">
    <property type="entry name" value="PROKAR_LIPOPROTEIN"/>
    <property type="match status" value="1"/>
</dbReference>
<proteinExistence type="predicted"/>
<name>A0ABX7G3V1_9GAMM</name>
<accession>A0ABX7G3V1</accession>
<reference evidence="2 3" key="1">
    <citation type="journal article" date="2012" name="Antonie Van Leeuwenhoek">
        <title>Shewanella litorisediminis sp. nov., a gammaproteobacterium isolated from a tidal flat sediment.</title>
        <authorList>
            <person name="Lee M.H."/>
            <person name="Yoon J.H."/>
        </authorList>
    </citation>
    <scope>NUCLEOTIDE SEQUENCE [LARGE SCALE GENOMIC DNA]</scope>
    <source>
        <strain evidence="2 3">SMK1-12</strain>
    </source>
</reference>
<gene>
    <name evidence="2" type="ORF">JQC75_00685</name>
</gene>
<evidence type="ECO:0000259" key="1">
    <source>
        <dbReference type="Pfam" id="PF11008"/>
    </source>
</evidence>
<feature type="domain" description="DUF2846" evidence="1">
    <location>
        <begin position="42"/>
        <end position="126"/>
    </location>
</feature>
<dbReference type="Pfam" id="PF11008">
    <property type="entry name" value="DUF2846"/>
    <property type="match status" value="1"/>
</dbReference>
<organism evidence="2 3">
    <name type="scientific">Shewanella litorisediminis</name>
    <dbReference type="NCBI Taxonomy" id="1173586"/>
    <lineage>
        <taxon>Bacteria</taxon>
        <taxon>Pseudomonadati</taxon>
        <taxon>Pseudomonadota</taxon>
        <taxon>Gammaproteobacteria</taxon>
        <taxon>Alteromonadales</taxon>
        <taxon>Shewanellaceae</taxon>
        <taxon>Shewanella</taxon>
    </lineage>
</organism>